<protein>
    <submittedName>
        <fullName evidence="2">DUF4365 domain-containing protein</fullName>
    </submittedName>
</protein>
<evidence type="ECO:0000313" key="2">
    <source>
        <dbReference type="EMBL" id="MEE1945844.1"/>
    </source>
</evidence>
<dbReference type="RefSeq" id="WP_330108164.1">
    <property type="nucleotide sequence ID" value="NZ_JAZDQT010000002.1"/>
</dbReference>
<comment type="caution">
    <text evidence="2">The sequence shown here is derived from an EMBL/GenBank/DDBJ whole genome shotgun (WGS) entry which is preliminary data.</text>
</comment>
<gene>
    <name evidence="2" type="ORF">VRU48_12050</name>
</gene>
<feature type="domain" description="DUF4365" evidence="1">
    <location>
        <begin position="29"/>
        <end position="133"/>
    </location>
</feature>
<reference evidence="2 3" key="1">
    <citation type="submission" date="2024-01" db="EMBL/GenBank/DDBJ databases">
        <title>Pedobacter sp. nov., isolated from fresh soil.</title>
        <authorList>
            <person name="Le N.T.T."/>
        </authorList>
    </citation>
    <scope>NUCLEOTIDE SEQUENCE [LARGE SCALE GENOMIC DNA]</scope>
    <source>
        <strain evidence="2 3">KR3-3</strain>
    </source>
</reference>
<evidence type="ECO:0000313" key="3">
    <source>
        <dbReference type="Proteomes" id="UP001336835"/>
    </source>
</evidence>
<dbReference type="EMBL" id="JAZDQT010000002">
    <property type="protein sequence ID" value="MEE1945844.1"/>
    <property type="molecule type" value="Genomic_DNA"/>
</dbReference>
<keyword evidence="3" id="KW-1185">Reference proteome</keyword>
<organism evidence="2 3">
    <name type="scientific">Pedobacter albus</name>
    <dbReference type="NCBI Taxonomy" id="3113905"/>
    <lineage>
        <taxon>Bacteria</taxon>
        <taxon>Pseudomonadati</taxon>
        <taxon>Bacteroidota</taxon>
        <taxon>Sphingobacteriia</taxon>
        <taxon>Sphingobacteriales</taxon>
        <taxon>Sphingobacteriaceae</taxon>
        <taxon>Pedobacter</taxon>
    </lineage>
</organism>
<dbReference type="Pfam" id="PF14280">
    <property type="entry name" value="DUF4365"/>
    <property type="match status" value="1"/>
</dbReference>
<dbReference type="Proteomes" id="UP001336835">
    <property type="component" value="Unassembled WGS sequence"/>
</dbReference>
<sequence length="458" mass="54250">MAKYVSPTHIIGDSGVIKFKQYCNQHDPYIIFREIKEHDYGVDGEIELVKFEKEKMIASGQIIKVQLKSTASSNSYIKNQTDDGFTFYATQDDFEYWSAHNLGVILVIYDSQKDRLFARKITKEDYVYHKKHTKTSSYPVVFKNTETELFVGEGTFFTKIRESYFKPRFDGNVKETLVSNVQFFSSFPKVLYIYNSEFKTKKDVFKQMDEGVQIPPFLIYNKKIYCFQNIPTFHKDFRERILTTTDSQPEILKYDEFFEDKSLLNHYVELLNLYLRDFFVKDRKLWANRKNKGHFFFAKPSTEDSLKITYKTRKRETQGERTVVNFYEYGKDAFFRHMGFTYYIDFLDKSPIFILNYKYHFTKDGGEPLSPMKITKYTNKLNGLEYNSQVLNTLHFWQEYLSGGHDMIKIAELDEFKIQIKPLEVVSANFGIYKENDLSIKKPQAKVNPIDDTQNKLF</sequence>
<accession>A0ABU7I8Z2</accession>
<proteinExistence type="predicted"/>
<name>A0ABU7I8Z2_9SPHI</name>
<dbReference type="InterPro" id="IPR025375">
    <property type="entry name" value="DUF4365"/>
</dbReference>
<evidence type="ECO:0000259" key="1">
    <source>
        <dbReference type="Pfam" id="PF14280"/>
    </source>
</evidence>